<evidence type="ECO:0008006" key="4">
    <source>
        <dbReference type="Google" id="ProtNLM"/>
    </source>
</evidence>
<dbReference type="AlphaFoldDB" id="A0A8J4DZH7"/>
<protein>
    <recommendedName>
        <fullName evidence="4">Integral membrane protein</fullName>
    </recommendedName>
</protein>
<keyword evidence="1" id="KW-0812">Transmembrane</keyword>
<evidence type="ECO:0000313" key="3">
    <source>
        <dbReference type="Proteomes" id="UP000612585"/>
    </source>
</evidence>
<dbReference type="EMBL" id="BOPG01000022">
    <property type="protein sequence ID" value="GIJ55944.1"/>
    <property type="molecule type" value="Genomic_DNA"/>
</dbReference>
<gene>
    <name evidence="2" type="ORF">Vau01_034600</name>
</gene>
<comment type="caution">
    <text evidence="2">The sequence shown here is derived from an EMBL/GenBank/DDBJ whole genome shotgun (WGS) entry which is preliminary data.</text>
</comment>
<feature type="transmembrane region" description="Helical" evidence="1">
    <location>
        <begin position="67"/>
        <end position="88"/>
    </location>
</feature>
<proteinExistence type="predicted"/>
<keyword evidence="1" id="KW-1133">Transmembrane helix</keyword>
<evidence type="ECO:0000313" key="2">
    <source>
        <dbReference type="EMBL" id="GIJ55944.1"/>
    </source>
</evidence>
<name>A0A8J4DZH7_9ACTN</name>
<accession>A0A8J4DZH7</accession>
<evidence type="ECO:0000256" key="1">
    <source>
        <dbReference type="SAM" id="Phobius"/>
    </source>
</evidence>
<keyword evidence="1" id="KW-0472">Membrane</keyword>
<organism evidence="2 3">
    <name type="scientific">Virgisporangium aurantiacum</name>
    <dbReference type="NCBI Taxonomy" id="175570"/>
    <lineage>
        <taxon>Bacteria</taxon>
        <taxon>Bacillati</taxon>
        <taxon>Actinomycetota</taxon>
        <taxon>Actinomycetes</taxon>
        <taxon>Micromonosporales</taxon>
        <taxon>Micromonosporaceae</taxon>
        <taxon>Virgisporangium</taxon>
    </lineage>
</organism>
<feature type="transmembrane region" description="Helical" evidence="1">
    <location>
        <begin position="34"/>
        <end position="55"/>
    </location>
</feature>
<reference evidence="2" key="1">
    <citation type="submission" date="2021-01" db="EMBL/GenBank/DDBJ databases">
        <title>Whole genome shotgun sequence of Virgisporangium aurantiacum NBRC 16421.</title>
        <authorList>
            <person name="Komaki H."/>
            <person name="Tamura T."/>
        </authorList>
    </citation>
    <scope>NUCLEOTIDE SEQUENCE</scope>
    <source>
        <strain evidence="2">NBRC 16421</strain>
    </source>
</reference>
<dbReference type="Proteomes" id="UP000612585">
    <property type="component" value="Unassembled WGS sequence"/>
</dbReference>
<sequence>MVSAVVLPFSGCRVGFVWGPWNNPGGEGVLAVRWILLVVGALMLVVGLIWTLQGLNVLGGSAMTGQTLWAVVGPIVAIAGVVIVGLGVRRGTARR</sequence>
<keyword evidence="3" id="KW-1185">Reference proteome</keyword>